<evidence type="ECO:0000256" key="1">
    <source>
        <dbReference type="ARBA" id="ARBA00004651"/>
    </source>
</evidence>
<dbReference type="Pfam" id="PF00664">
    <property type="entry name" value="ABC_membrane"/>
    <property type="match status" value="1"/>
</dbReference>
<feature type="transmembrane region" description="Helical" evidence="9">
    <location>
        <begin position="161"/>
        <end position="181"/>
    </location>
</feature>
<keyword evidence="5" id="KW-0547">Nucleotide-binding</keyword>
<dbReference type="InterPro" id="IPR017871">
    <property type="entry name" value="ABC_transporter-like_CS"/>
</dbReference>
<dbReference type="InterPro" id="IPR003439">
    <property type="entry name" value="ABC_transporter-like_ATP-bd"/>
</dbReference>
<dbReference type="GO" id="GO:0005886">
    <property type="term" value="C:plasma membrane"/>
    <property type="evidence" value="ECO:0007669"/>
    <property type="project" value="UniProtKB-SubCell"/>
</dbReference>
<dbReference type="InterPro" id="IPR027417">
    <property type="entry name" value="P-loop_NTPase"/>
</dbReference>
<keyword evidence="3" id="KW-1003">Cell membrane</keyword>
<feature type="transmembrane region" description="Helical" evidence="9">
    <location>
        <begin position="21"/>
        <end position="44"/>
    </location>
</feature>
<keyword evidence="4 9" id="KW-0812">Transmembrane</keyword>
<protein>
    <submittedName>
        <fullName evidence="12">ABC transporter ATP-binding protein</fullName>
    </submittedName>
</protein>
<evidence type="ECO:0000313" key="12">
    <source>
        <dbReference type="EMBL" id="GJN65575.1"/>
    </source>
</evidence>
<keyword evidence="2" id="KW-0813">Transport</keyword>
<dbReference type="PANTHER" id="PTHR24221:SF654">
    <property type="entry name" value="ATP-BINDING CASSETTE SUB-FAMILY B MEMBER 6"/>
    <property type="match status" value="1"/>
</dbReference>
<dbReference type="FunFam" id="3.40.50.300:FF:000854">
    <property type="entry name" value="Multidrug ABC transporter ATP-binding protein"/>
    <property type="match status" value="1"/>
</dbReference>
<evidence type="ECO:0000256" key="5">
    <source>
        <dbReference type="ARBA" id="ARBA00022741"/>
    </source>
</evidence>
<comment type="subcellular location">
    <subcellularLocation>
        <location evidence="1">Cell membrane</location>
        <topology evidence="1">Multi-pass membrane protein</topology>
    </subcellularLocation>
</comment>
<dbReference type="EMBL" id="BQKV01000098">
    <property type="protein sequence ID" value="GJN65575.1"/>
    <property type="molecule type" value="Genomic_DNA"/>
</dbReference>
<dbReference type="InterPro" id="IPR011527">
    <property type="entry name" value="ABC1_TM_dom"/>
</dbReference>
<dbReference type="InterPro" id="IPR003593">
    <property type="entry name" value="AAA+_ATPase"/>
</dbReference>
<keyword evidence="7 9" id="KW-1133">Transmembrane helix</keyword>
<keyword evidence="6 12" id="KW-0067">ATP-binding</keyword>
<dbReference type="GO" id="GO:0034040">
    <property type="term" value="F:ATPase-coupled lipid transmembrane transporter activity"/>
    <property type="evidence" value="ECO:0007669"/>
    <property type="project" value="TreeGrafter"/>
</dbReference>
<gene>
    <name evidence="12" type="ORF">JCM17207_22000</name>
</gene>
<dbReference type="PROSITE" id="PS00211">
    <property type="entry name" value="ABC_TRANSPORTER_1"/>
    <property type="match status" value="1"/>
</dbReference>
<dbReference type="PROSITE" id="PS50893">
    <property type="entry name" value="ABC_TRANSPORTER_2"/>
    <property type="match status" value="1"/>
</dbReference>
<dbReference type="InterPro" id="IPR039421">
    <property type="entry name" value="Type_1_exporter"/>
</dbReference>
<dbReference type="GO" id="GO:0016887">
    <property type="term" value="F:ATP hydrolysis activity"/>
    <property type="evidence" value="ECO:0007669"/>
    <property type="project" value="InterPro"/>
</dbReference>
<evidence type="ECO:0000259" key="11">
    <source>
        <dbReference type="PROSITE" id="PS50929"/>
    </source>
</evidence>
<reference evidence="12" key="1">
    <citation type="journal article" date="2022" name="Int. J. Syst. Evol. Microbiol.">
        <title>Genome-based, phenotypic and chemotaxonomic classification of Faecalibacterium strains: proposal of three novel species Faecalibacterium duncaniae sp. nov., Faecalibacterium hattorii sp. nov. and Faecalibacterium gallinarum sp. nov. .</title>
        <authorList>
            <person name="Sakamoto M."/>
            <person name="Sakurai N."/>
            <person name="Tanno H."/>
            <person name="Iino T."/>
            <person name="Ohkuma M."/>
            <person name="Endo A."/>
        </authorList>
    </citation>
    <scope>NUCLEOTIDE SEQUENCE</scope>
    <source>
        <strain evidence="12">JCM 17207</strain>
    </source>
</reference>
<dbReference type="SMART" id="SM00382">
    <property type="entry name" value="AAA"/>
    <property type="match status" value="1"/>
</dbReference>
<dbReference type="GO" id="GO:0140359">
    <property type="term" value="F:ABC-type transporter activity"/>
    <property type="evidence" value="ECO:0007669"/>
    <property type="project" value="InterPro"/>
</dbReference>
<evidence type="ECO:0000256" key="2">
    <source>
        <dbReference type="ARBA" id="ARBA00022448"/>
    </source>
</evidence>
<evidence type="ECO:0000256" key="8">
    <source>
        <dbReference type="ARBA" id="ARBA00023136"/>
    </source>
</evidence>
<accession>A0AA37J0I9</accession>
<dbReference type="PROSITE" id="PS50929">
    <property type="entry name" value="ABC_TM1F"/>
    <property type="match status" value="1"/>
</dbReference>
<dbReference type="InterPro" id="IPR036640">
    <property type="entry name" value="ABC1_TM_sf"/>
</dbReference>
<keyword evidence="8 9" id="KW-0472">Membrane</keyword>
<evidence type="ECO:0000256" key="4">
    <source>
        <dbReference type="ARBA" id="ARBA00022692"/>
    </source>
</evidence>
<evidence type="ECO:0000313" key="13">
    <source>
        <dbReference type="Proteomes" id="UP001055185"/>
    </source>
</evidence>
<name>A0AA37J0I9_9FIRM</name>
<feature type="transmembrane region" description="Helical" evidence="9">
    <location>
        <begin position="241"/>
        <end position="262"/>
    </location>
</feature>
<dbReference type="AlphaFoldDB" id="A0AA37J0I9"/>
<evidence type="ECO:0000256" key="3">
    <source>
        <dbReference type="ARBA" id="ARBA00022475"/>
    </source>
</evidence>
<sequence length="578" mass="63105">MMINKKLIGMVGESRRYIAANVAFQWCALGANLVLIGSICRLLERLYRGTVLAEDLTLTAGVVLGAVAVRFGCAIGAARMSYLSSRAVKRVLREKIYQKLLRLGAGYKQHVQTSEVVQVAVEGVDQLETYFGAYLPQFFYAMLAPLTLFAALSFVNLPSALLLLVCVPLIPAAIAAVQTWAKKLLSKYWNQYTALGDTFLENLQGLTTLKVYQADAFKNEEMNRESEKFRRITMKVLTMQLNSITIMDLIAYGGAAAGMILAVSQFRAGRVGLGGCLAILLLAADFFLPMRLLGSFFHIAMNGMAASDKIFRLLELSEPDREGKPMPADCTIRCSGLHFGYEPGREILRGVDLLCPAGSFTALVGESGCGKSTLASLLMGRSRGYTGQITVGGLSLDKIAEASLLQNFTYVSHQSYLFQGTVRENLRMGCPDADDSALWAVLERVRLADFLRSEQGLDTLLTEKASNLSGGQCQRLALARALLHDSPVYLFDEATSNIDVESENVIMAEIRALARTKTVLLISHRLANVADADQIYVLAGGRVAEHGSHPELLARGGAYARLWNAQQALENYRKEAAV</sequence>
<feature type="transmembrane region" description="Helical" evidence="9">
    <location>
        <begin position="138"/>
        <end position="155"/>
    </location>
</feature>
<dbReference type="SUPFAM" id="SSF90123">
    <property type="entry name" value="ABC transporter transmembrane region"/>
    <property type="match status" value="1"/>
</dbReference>
<evidence type="ECO:0000259" key="10">
    <source>
        <dbReference type="PROSITE" id="PS50893"/>
    </source>
</evidence>
<proteinExistence type="predicted"/>
<dbReference type="PANTHER" id="PTHR24221">
    <property type="entry name" value="ATP-BINDING CASSETTE SUB-FAMILY B"/>
    <property type="match status" value="1"/>
</dbReference>
<evidence type="ECO:0000256" key="9">
    <source>
        <dbReference type="SAM" id="Phobius"/>
    </source>
</evidence>
<dbReference type="Gene3D" id="1.20.1560.10">
    <property type="entry name" value="ABC transporter type 1, transmembrane domain"/>
    <property type="match status" value="1"/>
</dbReference>
<feature type="domain" description="ABC transmembrane type-1" evidence="11">
    <location>
        <begin position="60"/>
        <end position="302"/>
    </location>
</feature>
<dbReference type="SUPFAM" id="SSF52540">
    <property type="entry name" value="P-loop containing nucleoside triphosphate hydrolases"/>
    <property type="match status" value="1"/>
</dbReference>
<dbReference type="GO" id="GO:0005524">
    <property type="term" value="F:ATP binding"/>
    <property type="evidence" value="ECO:0007669"/>
    <property type="project" value="UniProtKB-KW"/>
</dbReference>
<comment type="caution">
    <text evidence="12">The sequence shown here is derived from an EMBL/GenBank/DDBJ whole genome shotgun (WGS) entry which is preliminary data.</text>
</comment>
<feature type="domain" description="ABC transporter" evidence="10">
    <location>
        <begin position="332"/>
        <end position="565"/>
    </location>
</feature>
<feature type="transmembrane region" description="Helical" evidence="9">
    <location>
        <begin position="56"/>
        <end position="80"/>
    </location>
</feature>
<keyword evidence="13" id="KW-1185">Reference proteome</keyword>
<organism evidence="12 13">
    <name type="scientific">Faecalibacterium gallinarum</name>
    <dbReference type="NCBI Taxonomy" id="2903556"/>
    <lineage>
        <taxon>Bacteria</taxon>
        <taxon>Bacillati</taxon>
        <taxon>Bacillota</taxon>
        <taxon>Clostridia</taxon>
        <taxon>Eubacteriales</taxon>
        <taxon>Oscillospiraceae</taxon>
        <taxon>Faecalibacterium</taxon>
    </lineage>
</organism>
<dbReference type="Pfam" id="PF00005">
    <property type="entry name" value="ABC_tran"/>
    <property type="match status" value="1"/>
</dbReference>
<feature type="transmembrane region" description="Helical" evidence="9">
    <location>
        <begin position="268"/>
        <end position="288"/>
    </location>
</feature>
<dbReference type="Proteomes" id="UP001055185">
    <property type="component" value="Unassembled WGS sequence"/>
</dbReference>
<dbReference type="CDD" id="cd18781">
    <property type="entry name" value="ABC_6TM_AarD_CydDC_like"/>
    <property type="match status" value="1"/>
</dbReference>
<evidence type="ECO:0000256" key="6">
    <source>
        <dbReference type="ARBA" id="ARBA00022840"/>
    </source>
</evidence>
<evidence type="ECO:0000256" key="7">
    <source>
        <dbReference type="ARBA" id="ARBA00022989"/>
    </source>
</evidence>
<dbReference type="Gene3D" id="3.40.50.300">
    <property type="entry name" value="P-loop containing nucleotide triphosphate hydrolases"/>
    <property type="match status" value="1"/>
</dbReference>